<dbReference type="OrthoDB" id="2896006at2759"/>
<dbReference type="RefSeq" id="XP_024326730.1">
    <property type="nucleotide sequence ID" value="XM_024465604.1"/>
</dbReference>
<sequence length="359" mass="40051">MAIMNSVTSHIVRRGMDIHQAHQSSGGHHKHGDKSLLTPLAIATLAFTSIIFFFTIMMASYTYGNLIPTLAMVETPTALLIETTTTEEKEDSMAKEPLLEQYEVTLIQQTPITASIRTTLQHLCETGGFFGRYRGFSMFVVYIFLCSQFSIVFSFLPFGLGDILTMVVLSTIRMGWTHAIVSAPSPLPWFRRLPSIKTFKKIAPITALVAISEELSILLPYLFAGALGLFDSMDRQAGGETIVDPEACLVKIFAVAAVFFSYVILVVVPVTMVMARIHASLIEENVETIVSVHREPLSIKEAWESVDWNARVHVYKAYLKGFAIQMSIMILFSAVVYVQLVMFLGPKFPEVITQYMLMV</sequence>
<feature type="transmembrane region" description="Helical" evidence="1">
    <location>
        <begin position="139"/>
        <end position="157"/>
    </location>
</feature>
<dbReference type="eggNOG" id="ENOG502SERQ">
    <property type="taxonomic scope" value="Eukaryota"/>
</dbReference>
<feature type="transmembrane region" description="Helical" evidence="1">
    <location>
        <begin position="202"/>
        <end position="223"/>
    </location>
</feature>
<keyword evidence="1" id="KW-0472">Membrane</keyword>
<feature type="transmembrane region" description="Helical" evidence="1">
    <location>
        <begin position="252"/>
        <end position="275"/>
    </location>
</feature>
<proteinExistence type="predicted"/>
<keyword evidence="1" id="KW-1133">Transmembrane helix</keyword>
<dbReference type="VEuPathDB" id="FungiDB:GMDG_06424"/>
<gene>
    <name evidence="2" type="ORF">VC83_01932</name>
</gene>
<evidence type="ECO:0000256" key="1">
    <source>
        <dbReference type="SAM" id="Phobius"/>
    </source>
</evidence>
<feature type="transmembrane region" description="Helical" evidence="1">
    <location>
        <begin position="40"/>
        <end position="63"/>
    </location>
</feature>
<dbReference type="Proteomes" id="UP000077154">
    <property type="component" value="Unassembled WGS sequence"/>
</dbReference>
<evidence type="ECO:0008006" key="3">
    <source>
        <dbReference type="Google" id="ProtNLM"/>
    </source>
</evidence>
<name>A0A177AH66_9PEZI</name>
<dbReference type="AlphaFoldDB" id="A0A177AH66"/>
<protein>
    <recommendedName>
        <fullName evidence="3">Transmembrane protein</fullName>
    </recommendedName>
</protein>
<dbReference type="EMBL" id="KV441389">
    <property type="protein sequence ID" value="OAF61455.1"/>
    <property type="molecule type" value="Genomic_DNA"/>
</dbReference>
<keyword evidence="1" id="KW-0812">Transmembrane</keyword>
<reference evidence="2" key="1">
    <citation type="submission" date="2016-03" db="EMBL/GenBank/DDBJ databases">
        <title>Updated assembly of Pseudogymnoascus destructans, the fungus causing white-nose syndrome of bats.</title>
        <authorList>
            <person name="Palmer J.M."/>
            <person name="Drees K.P."/>
            <person name="Foster J.T."/>
            <person name="Lindner D.L."/>
        </authorList>
    </citation>
    <scope>NUCLEOTIDE SEQUENCE [LARGE SCALE GENOMIC DNA]</scope>
    <source>
        <strain evidence="2">20631-21</strain>
    </source>
</reference>
<organism evidence="2">
    <name type="scientific">Pseudogymnoascus destructans</name>
    <dbReference type="NCBI Taxonomy" id="655981"/>
    <lineage>
        <taxon>Eukaryota</taxon>
        <taxon>Fungi</taxon>
        <taxon>Dikarya</taxon>
        <taxon>Ascomycota</taxon>
        <taxon>Pezizomycotina</taxon>
        <taxon>Leotiomycetes</taxon>
        <taxon>Thelebolales</taxon>
        <taxon>Thelebolaceae</taxon>
        <taxon>Pseudogymnoascus</taxon>
    </lineage>
</organism>
<feature type="transmembrane region" description="Helical" evidence="1">
    <location>
        <begin position="321"/>
        <end position="344"/>
    </location>
</feature>
<accession>A0A177AH66</accession>
<evidence type="ECO:0000313" key="2">
    <source>
        <dbReference type="EMBL" id="OAF61455.1"/>
    </source>
</evidence>
<dbReference type="GeneID" id="36285019"/>